<gene>
    <name evidence="4" type="ORF">SNE40_009807</name>
</gene>
<feature type="region of interest" description="Disordered" evidence="2">
    <location>
        <begin position="298"/>
        <end position="326"/>
    </location>
</feature>
<evidence type="ECO:0000313" key="4">
    <source>
        <dbReference type="EMBL" id="KAK6182040.1"/>
    </source>
</evidence>
<keyword evidence="5" id="KW-1185">Reference proteome</keyword>
<comment type="caution">
    <text evidence="4">The sequence shown here is derived from an EMBL/GenBank/DDBJ whole genome shotgun (WGS) entry which is preliminary data.</text>
</comment>
<keyword evidence="1" id="KW-0479">Metal-binding</keyword>
<keyword evidence="1" id="KW-0862">Zinc</keyword>
<protein>
    <recommendedName>
        <fullName evidence="3">CCHC-type domain-containing protein</fullName>
    </recommendedName>
</protein>
<feature type="domain" description="CCHC-type" evidence="3">
    <location>
        <begin position="286"/>
        <end position="302"/>
    </location>
</feature>
<feature type="region of interest" description="Disordered" evidence="2">
    <location>
        <begin position="1"/>
        <end position="36"/>
    </location>
</feature>
<reference evidence="4 5" key="1">
    <citation type="submission" date="2024-01" db="EMBL/GenBank/DDBJ databases">
        <title>The genome of the rayed Mediterranean limpet Patella caerulea (Linnaeus, 1758).</title>
        <authorList>
            <person name="Anh-Thu Weber A."/>
            <person name="Halstead-Nussloch G."/>
        </authorList>
    </citation>
    <scope>NUCLEOTIDE SEQUENCE [LARGE SCALE GENOMIC DNA]</scope>
    <source>
        <strain evidence="4">AATW-2023a</strain>
        <tissue evidence="4">Whole specimen</tissue>
    </source>
</reference>
<organism evidence="4 5">
    <name type="scientific">Patella caerulea</name>
    <name type="common">Rayed Mediterranean limpet</name>
    <dbReference type="NCBI Taxonomy" id="87958"/>
    <lineage>
        <taxon>Eukaryota</taxon>
        <taxon>Metazoa</taxon>
        <taxon>Spiralia</taxon>
        <taxon>Lophotrochozoa</taxon>
        <taxon>Mollusca</taxon>
        <taxon>Gastropoda</taxon>
        <taxon>Patellogastropoda</taxon>
        <taxon>Patelloidea</taxon>
        <taxon>Patellidae</taxon>
        <taxon>Patella</taxon>
    </lineage>
</organism>
<dbReference type="EMBL" id="JAZGQO010000007">
    <property type="protein sequence ID" value="KAK6182040.1"/>
    <property type="molecule type" value="Genomic_DNA"/>
</dbReference>
<proteinExistence type="predicted"/>
<evidence type="ECO:0000256" key="2">
    <source>
        <dbReference type="SAM" id="MobiDB-lite"/>
    </source>
</evidence>
<dbReference type="Gene3D" id="4.10.60.10">
    <property type="entry name" value="Zinc finger, CCHC-type"/>
    <property type="match status" value="1"/>
</dbReference>
<dbReference type="SUPFAM" id="SSF57756">
    <property type="entry name" value="Retrovirus zinc finger-like domains"/>
    <property type="match status" value="1"/>
</dbReference>
<dbReference type="Proteomes" id="UP001347796">
    <property type="component" value="Unassembled WGS sequence"/>
</dbReference>
<dbReference type="GO" id="GO:0008270">
    <property type="term" value="F:zinc ion binding"/>
    <property type="evidence" value="ECO:0007669"/>
    <property type="project" value="UniProtKB-KW"/>
</dbReference>
<dbReference type="InterPro" id="IPR036875">
    <property type="entry name" value="Znf_CCHC_sf"/>
</dbReference>
<dbReference type="InterPro" id="IPR001878">
    <property type="entry name" value="Znf_CCHC"/>
</dbReference>
<feature type="compositionally biased region" description="Basic and acidic residues" evidence="2">
    <location>
        <begin position="299"/>
        <end position="312"/>
    </location>
</feature>
<evidence type="ECO:0000256" key="1">
    <source>
        <dbReference type="PROSITE-ProRule" id="PRU00047"/>
    </source>
</evidence>
<dbReference type="PANTHER" id="PTHR19963:SF30">
    <property type="entry name" value="ENDONUCLEASE_EXONUCLEASE_PHOSPHATASE DOMAIN-CONTAINING PROTEIN"/>
    <property type="match status" value="1"/>
</dbReference>
<name>A0AAN8Q3Q5_PATCE</name>
<dbReference type="GO" id="GO:0003676">
    <property type="term" value="F:nucleic acid binding"/>
    <property type="evidence" value="ECO:0007669"/>
    <property type="project" value="InterPro"/>
</dbReference>
<keyword evidence="1" id="KW-0863">Zinc-finger</keyword>
<accession>A0AAN8Q3Q5</accession>
<evidence type="ECO:0000259" key="3">
    <source>
        <dbReference type="PROSITE" id="PS50158"/>
    </source>
</evidence>
<feature type="compositionally biased region" description="Polar residues" evidence="2">
    <location>
        <begin position="313"/>
        <end position="326"/>
    </location>
</feature>
<evidence type="ECO:0000313" key="5">
    <source>
        <dbReference type="Proteomes" id="UP001347796"/>
    </source>
</evidence>
<dbReference type="PROSITE" id="PS50158">
    <property type="entry name" value="ZF_CCHC"/>
    <property type="match status" value="1"/>
</dbReference>
<dbReference type="PANTHER" id="PTHR19963">
    <property type="entry name" value="CCHC-TYPE DOMAIN-CONTAINING PROTEIN"/>
    <property type="match status" value="1"/>
</dbReference>
<sequence length="326" mass="37254">MAETPDEEIVFKTQPSLPDAPRLGQGNVSVEEDDPDVYSDASDAGQIMETTGAHRVNETGERRTSKTVQMRPETFSGSEDWEAYISHFEICAELGSWGERCRMLTLAASLRGSARGFYLNLSSREKGTYASLVKELSHRFGSTRQHGRWMTKLEGRRRKADESIAELGDDLRQMAQRAYPEFDAKAQEALALNQLYKTIGLEIKCRCLDRDCRTVSQAVDVIERYETMLGDGMEKKRSVRMVNTQSGYGQVETRKTDGIDKVLKDVIDRLERIEKRNDDDRRTSVRCSECNRTGHYARHCPERQRQNRETKYPRNQNQGNSKPPSQ</sequence>
<dbReference type="AlphaFoldDB" id="A0AAN8Q3Q5"/>